<evidence type="ECO:0000313" key="2">
    <source>
        <dbReference type="Proteomes" id="UP000315540"/>
    </source>
</evidence>
<dbReference type="RefSeq" id="WP_140589636.1">
    <property type="nucleotide sequence ID" value="NZ_VFWZ01000001.1"/>
</dbReference>
<organism evidence="1 2">
    <name type="scientific">Aquimarina algicola</name>
    <dbReference type="NCBI Taxonomy" id="2589995"/>
    <lineage>
        <taxon>Bacteria</taxon>
        <taxon>Pseudomonadati</taxon>
        <taxon>Bacteroidota</taxon>
        <taxon>Flavobacteriia</taxon>
        <taxon>Flavobacteriales</taxon>
        <taxon>Flavobacteriaceae</taxon>
        <taxon>Aquimarina</taxon>
    </lineage>
</organism>
<protein>
    <submittedName>
        <fullName evidence="1">Uncharacterized protein</fullName>
    </submittedName>
</protein>
<sequence>MSNNLTLSGGIVAYVIKEGNGFFYYSENSTWLLDDWEREINDKSYFKFLTQFELDVPLYATNVLKNNLPQVLIDFDNKRLINNYYDQALEDRVPRLWNGTWVEDINSFLDLIPKEQRYWESTNEES</sequence>
<dbReference type="EMBL" id="VFWZ01000001">
    <property type="protein sequence ID" value="TPN89226.1"/>
    <property type="molecule type" value="Genomic_DNA"/>
</dbReference>
<proteinExistence type="predicted"/>
<reference evidence="1 2" key="1">
    <citation type="submission" date="2019-06" db="EMBL/GenBank/DDBJ databases">
        <authorList>
            <person name="Meng X."/>
        </authorList>
    </citation>
    <scope>NUCLEOTIDE SEQUENCE [LARGE SCALE GENOMIC DNA]</scope>
    <source>
        <strain evidence="1 2">M625</strain>
    </source>
</reference>
<accession>A0A504JDU1</accession>
<evidence type="ECO:0000313" key="1">
    <source>
        <dbReference type="EMBL" id="TPN89226.1"/>
    </source>
</evidence>
<name>A0A504JDU1_9FLAO</name>
<keyword evidence="2" id="KW-1185">Reference proteome</keyword>
<gene>
    <name evidence="1" type="ORF">FHK87_03090</name>
</gene>
<dbReference type="OrthoDB" id="7058913at2"/>
<comment type="caution">
    <text evidence="1">The sequence shown here is derived from an EMBL/GenBank/DDBJ whole genome shotgun (WGS) entry which is preliminary data.</text>
</comment>
<dbReference type="Proteomes" id="UP000315540">
    <property type="component" value="Unassembled WGS sequence"/>
</dbReference>
<dbReference type="AlphaFoldDB" id="A0A504JDU1"/>